<name>A0AAE1XQ42_9LAMI</name>
<accession>A0AAE1XQ42</accession>
<organism evidence="1 2">
    <name type="scientific">Sesamum alatum</name>
    <dbReference type="NCBI Taxonomy" id="300844"/>
    <lineage>
        <taxon>Eukaryota</taxon>
        <taxon>Viridiplantae</taxon>
        <taxon>Streptophyta</taxon>
        <taxon>Embryophyta</taxon>
        <taxon>Tracheophyta</taxon>
        <taxon>Spermatophyta</taxon>
        <taxon>Magnoliopsida</taxon>
        <taxon>eudicotyledons</taxon>
        <taxon>Gunneridae</taxon>
        <taxon>Pentapetalae</taxon>
        <taxon>asterids</taxon>
        <taxon>lamiids</taxon>
        <taxon>Lamiales</taxon>
        <taxon>Pedaliaceae</taxon>
        <taxon>Sesamum</taxon>
    </lineage>
</organism>
<dbReference type="Proteomes" id="UP001293254">
    <property type="component" value="Unassembled WGS sequence"/>
</dbReference>
<dbReference type="PANTHER" id="PTHR31286">
    <property type="entry name" value="GLYCINE-RICH CELL WALL STRUCTURAL PROTEIN 1.8-LIKE"/>
    <property type="match status" value="1"/>
</dbReference>
<comment type="caution">
    <text evidence="1">The sequence shown here is derived from an EMBL/GenBank/DDBJ whole genome shotgun (WGS) entry which is preliminary data.</text>
</comment>
<reference evidence="1" key="2">
    <citation type="journal article" date="2024" name="Plant">
        <title>Genomic evolution and insights into agronomic trait innovations of Sesamum species.</title>
        <authorList>
            <person name="Miao H."/>
            <person name="Wang L."/>
            <person name="Qu L."/>
            <person name="Liu H."/>
            <person name="Sun Y."/>
            <person name="Le M."/>
            <person name="Wang Q."/>
            <person name="Wei S."/>
            <person name="Zheng Y."/>
            <person name="Lin W."/>
            <person name="Duan Y."/>
            <person name="Cao H."/>
            <person name="Xiong S."/>
            <person name="Wang X."/>
            <person name="Wei L."/>
            <person name="Li C."/>
            <person name="Ma Q."/>
            <person name="Ju M."/>
            <person name="Zhao R."/>
            <person name="Li G."/>
            <person name="Mu C."/>
            <person name="Tian Q."/>
            <person name="Mei H."/>
            <person name="Zhang T."/>
            <person name="Gao T."/>
            <person name="Zhang H."/>
        </authorList>
    </citation>
    <scope>NUCLEOTIDE SEQUENCE</scope>
    <source>
        <strain evidence="1">3651</strain>
    </source>
</reference>
<evidence type="ECO:0000313" key="1">
    <source>
        <dbReference type="EMBL" id="KAK4415423.1"/>
    </source>
</evidence>
<keyword evidence="2" id="KW-1185">Reference proteome</keyword>
<evidence type="ECO:0008006" key="3">
    <source>
        <dbReference type="Google" id="ProtNLM"/>
    </source>
</evidence>
<proteinExistence type="predicted"/>
<reference evidence="1" key="1">
    <citation type="submission" date="2020-06" db="EMBL/GenBank/DDBJ databases">
        <authorList>
            <person name="Li T."/>
            <person name="Hu X."/>
            <person name="Zhang T."/>
            <person name="Song X."/>
            <person name="Zhang H."/>
            <person name="Dai N."/>
            <person name="Sheng W."/>
            <person name="Hou X."/>
            <person name="Wei L."/>
        </authorList>
    </citation>
    <scope>NUCLEOTIDE SEQUENCE</scope>
    <source>
        <strain evidence="1">3651</strain>
        <tissue evidence="1">Leaf</tissue>
    </source>
</reference>
<dbReference type="AlphaFoldDB" id="A0AAE1XQ42"/>
<evidence type="ECO:0000313" key="2">
    <source>
        <dbReference type="Proteomes" id="UP001293254"/>
    </source>
</evidence>
<dbReference type="EMBL" id="JACGWO010000011">
    <property type="protein sequence ID" value="KAK4415423.1"/>
    <property type="molecule type" value="Genomic_DNA"/>
</dbReference>
<protein>
    <recommendedName>
        <fullName evidence="3">DUF4283 domain-containing protein</fullName>
    </recommendedName>
</protein>
<dbReference type="InterPro" id="IPR040256">
    <property type="entry name" value="At4g02000-like"/>
</dbReference>
<dbReference type="PANTHER" id="PTHR31286:SF179">
    <property type="entry name" value="RNASE H TYPE-1 DOMAIN-CONTAINING PROTEIN"/>
    <property type="match status" value="1"/>
</dbReference>
<sequence length="110" mass="12433">MDAAYLVSPRISDENLKWTPTFTPTQESSVVPIWVCFPELPAHLFRKEALFSVASMIGSPLQIDEHTLNMSKLSQARVCVEIDLLEPITEEFDLQINGITIVQKVVLNNY</sequence>
<gene>
    <name evidence="1" type="ORF">Salat_2649700</name>
</gene>